<sequence>MAEGLAPYNFDRTFVQEDRRQPTSFGGRRKSDRSEHALDAEALRAEIEMLREQQQAELVRTREEAFQAGLDHARADREAAVLSSIDALQATLEELARNRETMLSEFTQDAAELAIAAADAIAGHATGIAPDKTVSDAIGRVLAQIARGEEIQVAVHPDLIESLRAKIDERQADNRKNIAISLNPDASVAAGDAVLTWDRGGVSINAEARRAAITAELEPLLAGSEG</sequence>
<dbReference type="Pfam" id="PF02108">
    <property type="entry name" value="FliH"/>
    <property type="match status" value="1"/>
</dbReference>
<keyword evidence="10" id="KW-0614">Plasmid</keyword>
<keyword evidence="6" id="KW-0653">Protein transport</keyword>
<evidence type="ECO:0000256" key="6">
    <source>
        <dbReference type="ARBA" id="ARBA00022927"/>
    </source>
</evidence>
<protein>
    <recommendedName>
        <fullName evidence="3">Flagellar assembly protein FliH</fullName>
    </recommendedName>
</protein>
<evidence type="ECO:0000256" key="3">
    <source>
        <dbReference type="ARBA" id="ARBA00016507"/>
    </source>
</evidence>
<dbReference type="GO" id="GO:0005829">
    <property type="term" value="C:cytosol"/>
    <property type="evidence" value="ECO:0007669"/>
    <property type="project" value="TreeGrafter"/>
</dbReference>
<dbReference type="PANTHER" id="PTHR34982">
    <property type="entry name" value="YOP PROTEINS TRANSLOCATION PROTEIN L"/>
    <property type="match status" value="1"/>
</dbReference>
<evidence type="ECO:0000256" key="5">
    <source>
        <dbReference type="ARBA" id="ARBA00022795"/>
    </source>
</evidence>
<proteinExistence type="inferred from homology"/>
<evidence type="ECO:0000256" key="8">
    <source>
        <dbReference type="SAM" id="MobiDB-lite"/>
    </source>
</evidence>
<keyword evidence="5" id="KW-1005">Bacterial flagellum biogenesis</keyword>
<dbReference type="OrthoDB" id="7304298at2"/>
<geneLocation type="plasmid" evidence="10 11">
    <name>unnamed</name>
</geneLocation>
<comment type="similarity">
    <text evidence="2">Belongs to the FliH family.</text>
</comment>
<keyword evidence="7" id="KW-1006">Bacterial flagellum protein export</keyword>
<dbReference type="Proteomes" id="UP000254508">
    <property type="component" value="Plasmid unnamed"/>
</dbReference>
<dbReference type="InterPro" id="IPR018035">
    <property type="entry name" value="Flagellar_FliH/T3SS_HrpE"/>
</dbReference>
<evidence type="ECO:0000256" key="4">
    <source>
        <dbReference type="ARBA" id="ARBA00022448"/>
    </source>
</evidence>
<keyword evidence="11" id="KW-1185">Reference proteome</keyword>
<dbReference type="KEGG" id="err:DVR09_17030"/>
<evidence type="ECO:0000259" key="9">
    <source>
        <dbReference type="Pfam" id="PF02108"/>
    </source>
</evidence>
<dbReference type="GO" id="GO:0015031">
    <property type="term" value="P:protein transport"/>
    <property type="evidence" value="ECO:0007669"/>
    <property type="project" value="UniProtKB-KW"/>
</dbReference>
<evidence type="ECO:0000313" key="11">
    <source>
        <dbReference type="Proteomes" id="UP000254508"/>
    </source>
</evidence>
<dbReference type="PANTHER" id="PTHR34982:SF1">
    <property type="entry name" value="FLAGELLAR ASSEMBLY PROTEIN FLIH"/>
    <property type="match status" value="1"/>
</dbReference>
<evidence type="ECO:0000313" key="10">
    <source>
        <dbReference type="EMBL" id="AXK44149.1"/>
    </source>
</evidence>
<dbReference type="RefSeq" id="WP_115418462.1">
    <property type="nucleotide sequence ID" value="NZ_CP031358.1"/>
</dbReference>
<dbReference type="GO" id="GO:0044781">
    <property type="term" value="P:bacterial-type flagellum organization"/>
    <property type="evidence" value="ECO:0007669"/>
    <property type="project" value="UniProtKB-KW"/>
</dbReference>
<keyword evidence="4" id="KW-0813">Transport</keyword>
<accession>A0A345YJP7</accession>
<keyword evidence="10" id="KW-0282">Flagellum</keyword>
<evidence type="ECO:0000256" key="2">
    <source>
        <dbReference type="ARBA" id="ARBA00006602"/>
    </source>
</evidence>
<keyword evidence="10" id="KW-0966">Cell projection</keyword>
<feature type="domain" description="Flagellar assembly protein FliH/Type III secretion system HrpE" evidence="9">
    <location>
        <begin position="85"/>
        <end position="209"/>
    </location>
</feature>
<dbReference type="InterPro" id="IPR051472">
    <property type="entry name" value="T3SS_Stator/FliH"/>
</dbReference>
<dbReference type="AlphaFoldDB" id="A0A345YJP7"/>
<reference evidence="10 11" key="1">
    <citation type="submission" date="2018-07" db="EMBL/GenBank/DDBJ databases">
        <title>Genome sequence of Erythrobacter strain YH-07, an antagonistic bacterium isolated from Yellow Sea.</title>
        <authorList>
            <person name="Tang T."/>
            <person name="Liu Q."/>
            <person name="Sun X."/>
        </authorList>
    </citation>
    <scope>NUCLEOTIDE SEQUENCE [LARGE SCALE GENOMIC DNA]</scope>
    <source>
        <strain evidence="10 11">YH-07</strain>
        <plasmid evidence="10 11">unnamed</plasmid>
    </source>
</reference>
<feature type="region of interest" description="Disordered" evidence="8">
    <location>
        <begin position="1"/>
        <end position="36"/>
    </location>
</feature>
<comment type="function">
    <text evidence="1">Needed for flagellar regrowth and assembly.</text>
</comment>
<dbReference type="EMBL" id="CP031358">
    <property type="protein sequence ID" value="AXK44149.1"/>
    <property type="molecule type" value="Genomic_DNA"/>
</dbReference>
<evidence type="ECO:0000256" key="7">
    <source>
        <dbReference type="ARBA" id="ARBA00023225"/>
    </source>
</evidence>
<name>A0A345YJP7_9SPHN</name>
<keyword evidence="10" id="KW-0969">Cilium</keyword>
<evidence type="ECO:0000256" key="1">
    <source>
        <dbReference type="ARBA" id="ARBA00003041"/>
    </source>
</evidence>
<gene>
    <name evidence="10" type="ORF">DVR09_17030</name>
</gene>
<organism evidence="10 11">
    <name type="scientific">Erythrobacter aureus</name>
    <dbReference type="NCBI Taxonomy" id="2182384"/>
    <lineage>
        <taxon>Bacteria</taxon>
        <taxon>Pseudomonadati</taxon>
        <taxon>Pseudomonadota</taxon>
        <taxon>Alphaproteobacteria</taxon>
        <taxon>Sphingomonadales</taxon>
        <taxon>Erythrobacteraceae</taxon>
        <taxon>Erythrobacter/Porphyrobacter group</taxon>
        <taxon>Erythrobacter</taxon>
    </lineage>
</organism>